<proteinExistence type="predicted"/>
<dbReference type="Proteomes" id="UP000887159">
    <property type="component" value="Unassembled WGS sequence"/>
</dbReference>
<reference evidence="1" key="1">
    <citation type="submission" date="2020-08" db="EMBL/GenBank/DDBJ databases">
        <title>Multicomponent nature underlies the extraordinary mechanical properties of spider dragline silk.</title>
        <authorList>
            <person name="Kono N."/>
            <person name="Nakamura H."/>
            <person name="Mori M."/>
            <person name="Yoshida Y."/>
            <person name="Ohtoshi R."/>
            <person name="Malay A.D."/>
            <person name="Moran D.A.P."/>
            <person name="Tomita M."/>
            <person name="Numata K."/>
            <person name="Arakawa K."/>
        </authorList>
    </citation>
    <scope>NUCLEOTIDE SEQUENCE</scope>
</reference>
<accession>A0A8X7BJP5</accession>
<sequence length="152" mass="17189">MALETIIIDLPAKFISNHIEGDEIADTLPKPGAQELPVPFSEISARTKHQNKTAWIIPPELHWYQCCRPGGSLARGFTRQDETILARFRSGHLKTMKFFEGCRSFERCTNFFSEPASSARILECLGLTKQDLADDSLLVLDFLKVYDVMDLV</sequence>
<name>A0A8X7BJP5_TRICX</name>
<dbReference type="AlphaFoldDB" id="A0A8X7BJP5"/>
<organism evidence="1 2">
    <name type="scientific">Trichonephila clavipes</name>
    <name type="common">Golden silk orbweaver</name>
    <name type="synonym">Nephila clavipes</name>
    <dbReference type="NCBI Taxonomy" id="2585209"/>
    <lineage>
        <taxon>Eukaryota</taxon>
        <taxon>Metazoa</taxon>
        <taxon>Ecdysozoa</taxon>
        <taxon>Arthropoda</taxon>
        <taxon>Chelicerata</taxon>
        <taxon>Arachnida</taxon>
        <taxon>Araneae</taxon>
        <taxon>Araneomorphae</taxon>
        <taxon>Entelegynae</taxon>
        <taxon>Araneoidea</taxon>
        <taxon>Nephilidae</taxon>
        <taxon>Trichonephila</taxon>
    </lineage>
</organism>
<evidence type="ECO:0000313" key="2">
    <source>
        <dbReference type="Proteomes" id="UP000887159"/>
    </source>
</evidence>
<gene>
    <name evidence="1" type="primary">NCL1_52050</name>
    <name evidence="1" type="ORF">TNCV_4024931</name>
</gene>
<keyword evidence="2" id="KW-1185">Reference proteome</keyword>
<dbReference type="EMBL" id="BMAU01021405">
    <property type="protein sequence ID" value="GFY32869.1"/>
    <property type="molecule type" value="Genomic_DNA"/>
</dbReference>
<evidence type="ECO:0000313" key="1">
    <source>
        <dbReference type="EMBL" id="GFY32869.1"/>
    </source>
</evidence>
<comment type="caution">
    <text evidence="1">The sequence shown here is derived from an EMBL/GenBank/DDBJ whole genome shotgun (WGS) entry which is preliminary data.</text>
</comment>
<protein>
    <submittedName>
        <fullName evidence="1">Uncharacterized protein</fullName>
    </submittedName>
</protein>